<dbReference type="OrthoDB" id="4449296at2759"/>
<evidence type="ECO:0000313" key="2">
    <source>
        <dbReference type="Proteomes" id="UP000184356"/>
    </source>
</evidence>
<dbReference type="Gene3D" id="1.25.40.10">
    <property type="entry name" value="Tetratricopeptide repeat domain"/>
    <property type="match status" value="1"/>
</dbReference>
<evidence type="ECO:0000313" key="1">
    <source>
        <dbReference type="EMBL" id="OJJ52119.1"/>
    </source>
</evidence>
<evidence type="ECO:0008006" key="3">
    <source>
        <dbReference type="Google" id="ProtNLM"/>
    </source>
</evidence>
<dbReference type="InterPro" id="IPR011990">
    <property type="entry name" value="TPR-like_helical_dom_sf"/>
</dbReference>
<dbReference type="Proteomes" id="UP000184356">
    <property type="component" value="Unassembled WGS sequence"/>
</dbReference>
<organism evidence="1 2">
    <name type="scientific">Aspergillus sydowii CBS 593.65</name>
    <dbReference type="NCBI Taxonomy" id="1036612"/>
    <lineage>
        <taxon>Eukaryota</taxon>
        <taxon>Fungi</taxon>
        <taxon>Dikarya</taxon>
        <taxon>Ascomycota</taxon>
        <taxon>Pezizomycotina</taxon>
        <taxon>Eurotiomycetes</taxon>
        <taxon>Eurotiomycetidae</taxon>
        <taxon>Eurotiales</taxon>
        <taxon>Aspergillaceae</taxon>
        <taxon>Aspergillus</taxon>
        <taxon>Aspergillus subgen. Nidulantes</taxon>
    </lineage>
</organism>
<keyword evidence="2" id="KW-1185">Reference proteome</keyword>
<dbReference type="GeneID" id="63769245"/>
<dbReference type="EMBL" id="KV878604">
    <property type="protein sequence ID" value="OJJ52119.1"/>
    <property type="molecule type" value="Genomic_DNA"/>
</dbReference>
<dbReference type="RefSeq" id="XP_040695925.1">
    <property type="nucleotide sequence ID" value="XM_040853172.1"/>
</dbReference>
<dbReference type="VEuPathDB" id="FungiDB:ASPSYDRAFT_95826"/>
<accession>A0A1L9SY75</accession>
<reference evidence="2" key="1">
    <citation type="journal article" date="2017" name="Genome Biol.">
        <title>Comparative genomics reveals high biological diversity and specific adaptations in the industrially and medically important fungal genus Aspergillus.</title>
        <authorList>
            <person name="de Vries R.P."/>
            <person name="Riley R."/>
            <person name="Wiebenga A."/>
            <person name="Aguilar-Osorio G."/>
            <person name="Amillis S."/>
            <person name="Uchima C.A."/>
            <person name="Anderluh G."/>
            <person name="Asadollahi M."/>
            <person name="Askin M."/>
            <person name="Barry K."/>
            <person name="Battaglia E."/>
            <person name="Bayram O."/>
            <person name="Benocci T."/>
            <person name="Braus-Stromeyer S.A."/>
            <person name="Caldana C."/>
            <person name="Canovas D."/>
            <person name="Cerqueira G.C."/>
            <person name="Chen F."/>
            <person name="Chen W."/>
            <person name="Choi C."/>
            <person name="Clum A."/>
            <person name="Dos Santos R.A."/>
            <person name="Damasio A.R."/>
            <person name="Diallinas G."/>
            <person name="Emri T."/>
            <person name="Fekete E."/>
            <person name="Flipphi M."/>
            <person name="Freyberg S."/>
            <person name="Gallo A."/>
            <person name="Gournas C."/>
            <person name="Habgood R."/>
            <person name="Hainaut M."/>
            <person name="Harispe M.L."/>
            <person name="Henrissat B."/>
            <person name="Hilden K.S."/>
            <person name="Hope R."/>
            <person name="Hossain A."/>
            <person name="Karabika E."/>
            <person name="Karaffa L."/>
            <person name="Karanyi Z."/>
            <person name="Krasevec N."/>
            <person name="Kuo A."/>
            <person name="Kusch H."/>
            <person name="LaButti K."/>
            <person name="Lagendijk E.L."/>
            <person name="Lapidus A."/>
            <person name="Levasseur A."/>
            <person name="Lindquist E."/>
            <person name="Lipzen A."/>
            <person name="Logrieco A.F."/>
            <person name="MacCabe A."/>
            <person name="Maekelae M.R."/>
            <person name="Malavazi I."/>
            <person name="Melin P."/>
            <person name="Meyer V."/>
            <person name="Mielnichuk N."/>
            <person name="Miskei M."/>
            <person name="Molnar A.P."/>
            <person name="Mule G."/>
            <person name="Ngan C.Y."/>
            <person name="Orejas M."/>
            <person name="Orosz E."/>
            <person name="Ouedraogo J.P."/>
            <person name="Overkamp K.M."/>
            <person name="Park H.-S."/>
            <person name="Perrone G."/>
            <person name="Piumi F."/>
            <person name="Punt P.J."/>
            <person name="Ram A.F."/>
            <person name="Ramon A."/>
            <person name="Rauscher S."/>
            <person name="Record E."/>
            <person name="Riano-Pachon D.M."/>
            <person name="Robert V."/>
            <person name="Roehrig J."/>
            <person name="Ruller R."/>
            <person name="Salamov A."/>
            <person name="Salih N.S."/>
            <person name="Samson R.A."/>
            <person name="Sandor E."/>
            <person name="Sanguinetti M."/>
            <person name="Schuetze T."/>
            <person name="Sepcic K."/>
            <person name="Shelest E."/>
            <person name="Sherlock G."/>
            <person name="Sophianopoulou V."/>
            <person name="Squina F.M."/>
            <person name="Sun H."/>
            <person name="Susca A."/>
            <person name="Todd R.B."/>
            <person name="Tsang A."/>
            <person name="Unkles S.E."/>
            <person name="van de Wiele N."/>
            <person name="van Rossen-Uffink D."/>
            <person name="Oliveira J.V."/>
            <person name="Vesth T.C."/>
            <person name="Visser J."/>
            <person name="Yu J.-H."/>
            <person name="Zhou M."/>
            <person name="Andersen M.R."/>
            <person name="Archer D.B."/>
            <person name="Baker S.E."/>
            <person name="Benoit I."/>
            <person name="Brakhage A.A."/>
            <person name="Braus G.H."/>
            <person name="Fischer R."/>
            <person name="Frisvad J.C."/>
            <person name="Goldman G.H."/>
            <person name="Houbraken J."/>
            <person name="Oakley B."/>
            <person name="Pocsi I."/>
            <person name="Scazzocchio C."/>
            <person name="Seiboth B."/>
            <person name="vanKuyk P.A."/>
            <person name="Wortman J."/>
            <person name="Dyer P.S."/>
            <person name="Grigoriev I.V."/>
        </authorList>
    </citation>
    <scope>NUCLEOTIDE SEQUENCE [LARGE SCALE GENOMIC DNA]</scope>
    <source>
        <strain evidence="2">CBS 593.65</strain>
    </source>
</reference>
<sequence length="636" mass="71777">MPPLKAGQGSLDISDPELAAVSNLISNDTVIVSIAPLRPRAARKLKRLVCYALAELHPKNSSIKPILLLLQGMRDYIESPEQDIYNTLRIGRRWINIVSRVSEESDRPLTGILHVIEDSSTLERSSNWQTVLDELPDKSKIMHEAKIYSDFVNHILSQIREHLSFRSGPESHCGILQTVPSIAIAFEMFPKLKATGSTDAAYLLVLLPFFANREISIDILYHGASPRKCWGKLGGIIETHPADVSILRDLIRICSSETLMNILKLDTTLLIPHIRHTLEEAQRYNSLANIPSIVKTDMALSLIESSRFSNMEWKRFAISQVAGLASSLDDRYTQSCLVQRQCVLHRLSGKTDLDVPILPDTGNADVRLHAALGHTLIQAALNHIQRDELSKAVYSLEKWRPSQQPSAMEYVVCFRQNLIFGKIFRYQGQFSESLSCLKISRNIAQVAQDLTFREDTCELTCNIADTYLELKKPAKAEVCLRAEMKYQDSNQALLVVLADALFAQGKFAEADTLCLSLQPPLKLKRVERLRLSIVRAKLSHVRNRFDEAFSYWTVAMDNLRLFNLASGHTTCMILRSQCDILRRQGYFKLENDSKKQLEDLKECAGSDGARYWIAGLRQWLDYLGSGSTQTSPRYSS</sequence>
<dbReference type="STRING" id="1036612.A0A1L9SY75"/>
<name>A0A1L9SY75_9EURO</name>
<gene>
    <name evidence="1" type="ORF">ASPSYDRAFT_95826</name>
</gene>
<protein>
    <recommendedName>
        <fullName evidence="3">MalT-like TPR region domain-containing protein</fullName>
    </recommendedName>
</protein>
<dbReference type="SUPFAM" id="SSF48452">
    <property type="entry name" value="TPR-like"/>
    <property type="match status" value="1"/>
</dbReference>
<proteinExistence type="predicted"/>
<dbReference type="AlphaFoldDB" id="A0A1L9SY75"/>